<organism evidence="5 6">
    <name type="scientific">Roseiconus nitratireducens</name>
    <dbReference type="NCBI Taxonomy" id="2605748"/>
    <lineage>
        <taxon>Bacteria</taxon>
        <taxon>Pseudomonadati</taxon>
        <taxon>Planctomycetota</taxon>
        <taxon>Planctomycetia</taxon>
        <taxon>Pirellulales</taxon>
        <taxon>Pirellulaceae</taxon>
        <taxon>Roseiconus</taxon>
    </lineage>
</organism>
<evidence type="ECO:0000256" key="3">
    <source>
        <dbReference type="ARBA" id="ARBA00023163"/>
    </source>
</evidence>
<evidence type="ECO:0000259" key="4">
    <source>
        <dbReference type="PROSITE" id="PS01124"/>
    </source>
</evidence>
<feature type="domain" description="HTH araC/xylS-type" evidence="4">
    <location>
        <begin position="207"/>
        <end position="310"/>
    </location>
</feature>
<name>A0A5M6DGF6_9BACT</name>
<accession>A0A5M6DGF6</accession>
<protein>
    <submittedName>
        <fullName evidence="5">AraC family transcriptional regulator</fullName>
    </submittedName>
</protein>
<reference evidence="5 6" key="1">
    <citation type="submission" date="2019-08" db="EMBL/GenBank/DDBJ databases">
        <authorList>
            <person name="Dhanesh K."/>
            <person name="Kumar G."/>
            <person name="Sasikala C."/>
            <person name="Venkata Ramana C."/>
        </authorList>
    </citation>
    <scope>NUCLEOTIDE SEQUENCE [LARGE SCALE GENOMIC DNA]</scope>
    <source>
        <strain evidence="5 6">JC645</strain>
    </source>
</reference>
<keyword evidence="2" id="KW-0238">DNA-binding</keyword>
<dbReference type="PANTHER" id="PTHR46796">
    <property type="entry name" value="HTH-TYPE TRANSCRIPTIONAL ACTIVATOR RHAS-RELATED"/>
    <property type="match status" value="1"/>
</dbReference>
<evidence type="ECO:0000256" key="2">
    <source>
        <dbReference type="ARBA" id="ARBA00023125"/>
    </source>
</evidence>
<evidence type="ECO:0000313" key="5">
    <source>
        <dbReference type="EMBL" id="KAA5545486.1"/>
    </source>
</evidence>
<dbReference type="GO" id="GO:0003700">
    <property type="term" value="F:DNA-binding transcription factor activity"/>
    <property type="evidence" value="ECO:0007669"/>
    <property type="project" value="InterPro"/>
</dbReference>
<dbReference type="Gene3D" id="1.10.10.60">
    <property type="entry name" value="Homeodomain-like"/>
    <property type="match status" value="1"/>
</dbReference>
<dbReference type="SMART" id="SM00342">
    <property type="entry name" value="HTH_ARAC"/>
    <property type="match status" value="1"/>
</dbReference>
<evidence type="ECO:0000256" key="1">
    <source>
        <dbReference type="ARBA" id="ARBA00023015"/>
    </source>
</evidence>
<dbReference type="Proteomes" id="UP000324479">
    <property type="component" value="Unassembled WGS sequence"/>
</dbReference>
<sequence length="313" mass="34723">MSGMKYQVFADFDAYEDAIQHAAVRMTLHRRDRPRWAVGQMSLGRMHLQWGTSGGGMVTEGEILPGGYALFVPLNHWSTNGVNGSRLNEGSMMVASAGAEFCISADGWNDWLTLFVPTGNLGKDTLSIGEGITPACRVVHLGNHRLRLVRHRIRELIKSSVGGEQHSAVEAAELELHQLAKSAVMHALFDEDRGLGRPMLDRQGVVRMVTSAIALDAAPEKTARVRDLIDAAKVSERTLHRAFQDWFGISPVRYLRLRQLHSVRDALLAANPETTTVTDVFVRHDIRQFGRFAGVYRTLFGELPSQTLSRLKG</sequence>
<proteinExistence type="predicted"/>
<gene>
    <name evidence="5" type="ORF">FYK55_07515</name>
</gene>
<comment type="caution">
    <text evidence="5">The sequence shown here is derived from an EMBL/GenBank/DDBJ whole genome shotgun (WGS) entry which is preliminary data.</text>
</comment>
<evidence type="ECO:0000313" key="6">
    <source>
        <dbReference type="Proteomes" id="UP000324479"/>
    </source>
</evidence>
<dbReference type="GO" id="GO:0043565">
    <property type="term" value="F:sequence-specific DNA binding"/>
    <property type="evidence" value="ECO:0007669"/>
    <property type="project" value="InterPro"/>
</dbReference>
<dbReference type="Pfam" id="PF12833">
    <property type="entry name" value="HTH_18"/>
    <property type="match status" value="1"/>
</dbReference>
<dbReference type="InterPro" id="IPR050204">
    <property type="entry name" value="AraC_XylS_family_regulators"/>
</dbReference>
<keyword evidence="6" id="KW-1185">Reference proteome</keyword>
<dbReference type="PROSITE" id="PS01124">
    <property type="entry name" value="HTH_ARAC_FAMILY_2"/>
    <property type="match status" value="1"/>
</dbReference>
<keyword evidence="3" id="KW-0804">Transcription</keyword>
<dbReference type="InterPro" id="IPR018060">
    <property type="entry name" value="HTH_AraC"/>
</dbReference>
<dbReference type="EMBL" id="VWOX01000003">
    <property type="protein sequence ID" value="KAA5545486.1"/>
    <property type="molecule type" value="Genomic_DNA"/>
</dbReference>
<keyword evidence="1" id="KW-0805">Transcription regulation</keyword>
<dbReference type="AlphaFoldDB" id="A0A5M6DGF6"/>